<evidence type="ECO:0000313" key="4">
    <source>
        <dbReference type="Proteomes" id="UP000636949"/>
    </source>
</evidence>
<dbReference type="Proteomes" id="UP000636949">
    <property type="component" value="Unassembled WGS sequence"/>
</dbReference>
<feature type="signal peptide" evidence="2">
    <location>
        <begin position="1"/>
        <end position="20"/>
    </location>
</feature>
<sequence>MIKKITIMSLALLSVGAAQAMTNQEVSVKNIKDIEPYAAKLSKDYGKSSVCIVYDIDNTLLTNKEKFASEGWVYWQASKSNPYAKHLLSDQSANIYDFLNAVRYFINYQPVESDYSTPKCQYSFLKILIPTHVMQPAMFFAPDF</sequence>
<gene>
    <name evidence="3" type="ORF">GCM10010995_27820</name>
</gene>
<organism evidence="3 4">
    <name type="scientific">Cysteiniphilum litorale</name>
    <dbReference type="NCBI Taxonomy" id="2056700"/>
    <lineage>
        <taxon>Bacteria</taxon>
        <taxon>Pseudomonadati</taxon>
        <taxon>Pseudomonadota</taxon>
        <taxon>Gammaproteobacteria</taxon>
        <taxon>Thiotrichales</taxon>
        <taxon>Fastidiosibacteraceae</taxon>
        <taxon>Cysteiniphilum</taxon>
    </lineage>
</organism>
<accession>A0A8J2Z788</accession>
<dbReference type="OrthoDB" id="9769707at2"/>
<evidence type="ECO:0000313" key="3">
    <source>
        <dbReference type="EMBL" id="GGG08706.1"/>
    </source>
</evidence>
<dbReference type="InterPro" id="IPR022565">
    <property type="entry name" value="DUF2608"/>
</dbReference>
<reference evidence="3" key="2">
    <citation type="submission" date="2020-09" db="EMBL/GenBank/DDBJ databases">
        <authorList>
            <person name="Sun Q."/>
            <person name="Zhou Y."/>
        </authorList>
    </citation>
    <scope>NUCLEOTIDE SEQUENCE</scope>
    <source>
        <strain evidence="3">CGMCC 1.15758</strain>
    </source>
</reference>
<reference evidence="3" key="1">
    <citation type="journal article" date="2014" name="Int. J. Syst. Evol. Microbiol.">
        <title>Complete genome sequence of Corynebacterium casei LMG S-19264T (=DSM 44701T), isolated from a smear-ripened cheese.</title>
        <authorList>
            <consortium name="US DOE Joint Genome Institute (JGI-PGF)"/>
            <person name="Walter F."/>
            <person name="Albersmeier A."/>
            <person name="Kalinowski J."/>
            <person name="Ruckert C."/>
        </authorList>
    </citation>
    <scope>NUCLEOTIDE SEQUENCE</scope>
    <source>
        <strain evidence="3">CGMCC 1.15758</strain>
    </source>
</reference>
<feature type="chain" id="PRO_5035166681" evidence="2">
    <location>
        <begin position="21"/>
        <end position="144"/>
    </location>
</feature>
<dbReference type="EMBL" id="BMJS01000078">
    <property type="protein sequence ID" value="GGG08706.1"/>
    <property type="molecule type" value="Genomic_DNA"/>
</dbReference>
<dbReference type="AlphaFoldDB" id="A0A8J2Z788"/>
<name>A0A8J2Z788_9GAMM</name>
<dbReference type="RefSeq" id="WP_157968376.1">
    <property type="nucleotide sequence ID" value="NZ_BMJS01000078.1"/>
</dbReference>
<protein>
    <submittedName>
        <fullName evidence="3">Uncharacterized protein</fullName>
    </submittedName>
</protein>
<keyword evidence="4" id="KW-1185">Reference proteome</keyword>
<evidence type="ECO:0000256" key="2">
    <source>
        <dbReference type="SAM" id="SignalP"/>
    </source>
</evidence>
<proteinExistence type="predicted"/>
<keyword evidence="1 2" id="KW-0732">Signal</keyword>
<comment type="caution">
    <text evidence="3">The sequence shown here is derived from an EMBL/GenBank/DDBJ whole genome shotgun (WGS) entry which is preliminary data.</text>
</comment>
<dbReference type="Pfam" id="PF11019">
    <property type="entry name" value="DUF2608"/>
    <property type="match status" value="1"/>
</dbReference>
<evidence type="ECO:0000256" key="1">
    <source>
        <dbReference type="ARBA" id="ARBA00022729"/>
    </source>
</evidence>